<dbReference type="Gene3D" id="2.30.42.10">
    <property type="match status" value="13"/>
</dbReference>
<keyword evidence="10" id="KW-0965">Cell junction</keyword>
<feature type="compositionally biased region" description="Polar residues" evidence="19">
    <location>
        <begin position="1783"/>
        <end position="1793"/>
    </location>
</feature>
<feature type="domain" description="PDZ" evidence="20">
    <location>
        <begin position="1278"/>
        <end position="1366"/>
    </location>
</feature>
<keyword evidence="7" id="KW-0597">Phosphoprotein</keyword>
<dbReference type="CDD" id="cd06669">
    <property type="entry name" value="PDZ5_MUPP1-like"/>
    <property type="match status" value="1"/>
</dbReference>
<reference evidence="22" key="1">
    <citation type="submission" date="2022-03" db="EMBL/GenBank/DDBJ databases">
        <authorList>
            <person name="Alioto T."/>
            <person name="Alioto T."/>
            <person name="Gomez Garrido J."/>
        </authorList>
    </citation>
    <scope>NUCLEOTIDE SEQUENCE</scope>
</reference>
<evidence type="ECO:0000256" key="14">
    <source>
        <dbReference type="ARBA" id="ARBA00034102"/>
    </source>
</evidence>
<feature type="compositionally biased region" description="Polar residues" evidence="19">
    <location>
        <begin position="167"/>
        <end position="181"/>
    </location>
</feature>
<feature type="domain" description="PDZ" evidence="20">
    <location>
        <begin position="334"/>
        <end position="414"/>
    </location>
</feature>
<dbReference type="FunFam" id="2.30.42.10:FF:000093">
    <property type="entry name" value="multiple PDZ domain protein isoform X1"/>
    <property type="match status" value="1"/>
</dbReference>
<dbReference type="FunFam" id="2.30.42.10:FF:000051">
    <property type="entry name" value="Multiple PDZ domain protein isoform X1"/>
    <property type="match status" value="1"/>
</dbReference>
<dbReference type="SUPFAM" id="SSF50156">
    <property type="entry name" value="PDZ domain-like"/>
    <property type="match status" value="13"/>
</dbReference>
<evidence type="ECO:0000256" key="17">
    <source>
        <dbReference type="ARBA" id="ARBA00073626"/>
    </source>
</evidence>
<name>A0AAD1SBC6_PELCU</name>
<feature type="domain" description="PDZ" evidence="20">
    <location>
        <begin position="2169"/>
        <end position="2252"/>
    </location>
</feature>
<evidence type="ECO:0000256" key="3">
    <source>
        <dbReference type="ARBA" id="ARBA00004435"/>
    </source>
</evidence>
<feature type="compositionally biased region" description="Polar residues" evidence="19">
    <location>
        <begin position="1999"/>
        <end position="2026"/>
    </location>
</feature>
<feature type="domain" description="PDZ" evidence="20">
    <location>
        <begin position="806"/>
        <end position="878"/>
    </location>
</feature>
<dbReference type="Gene3D" id="1.10.287.650">
    <property type="entry name" value="L27 domain"/>
    <property type="match status" value="1"/>
</dbReference>
<feature type="compositionally biased region" description="Acidic residues" evidence="19">
    <location>
        <begin position="1256"/>
        <end position="1265"/>
    </location>
</feature>
<organism evidence="22 23">
    <name type="scientific">Pelobates cultripes</name>
    <name type="common">Western spadefoot toad</name>
    <dbReference type="NCBI Taxonomy" id="61616"/>
    <lineage>
        <taxon>Eukaryota</taxon>
        <taxon>Metazoa</taxon>
        <taxon>Chordata</taxon>
        <taxon>Craniata</taxon>
        <taxon>Vertebrata</taxon>
        <taxon>Euteleostomi</taxon>
        <taxon>Amphibia</taxon>
        <taxon>Batrachia</taxon>
        <taxon>Anura</taxon>
        <taxon>Pelobatoidea</taxon>
        <taxon>Pelobatidae</taxon>
        <taxon>Pelobates</taxon>
    </lineage>
</organism>
<evidence type="ECO:0000313" key="22">
    <source>
        <dbReference type="EMBL" id="CAH2293781.1"/>
    </source>
</evidence>
<dbReference type="InterPro" id="IPR036892">
    <property type="entry name" value="L27_dom_sf"/>
</dbReference>
<dbReference type="Proteomes" id="UP001295444">
    <property type="component" value="Chromosome 05"/>
</dbReference>
<dbReference type="FunFam" id="2.30.42.10:FF:000089">
    <property type="entry name" value="multiple PDZ domain protein isoform X1"/>
    <property type="match status" value="1"/>
</dbReference>
<evidence type="ECO:0000256" key="15">
    <source>
        <dbReference type="ARBA" id="ARBA00034105"/>
    </source>
</evidence>
<feature type="region of interest" description="Disordered" evidence="19">
    <location>
        <begin position="1239"/>
        <end position="1270"/>
    </location>
</feature>
<dbReference type="InterPro" id="IPR051342">
    <property type="entry name" value="PDZ_scaffold"/>
</dbReference>
<evidence type="ECO:0000256" key="16">
    <source>
        <dbReference type="ARBA" id="ARBA00057502"/>
    </source>
</evidence>
<feature type="region of interest" description="Disordered" evidence="19">
    <location>
        <begin position="1769"/>
        <end position="1799"/>
    </location>
</feature>
<evidence type="ECO:0000256" key="10">
    <source>
        <dbReference type="ARBA" id="ARBA00022949"/>
    </source>
</evidence>
<feature type="domain" description="PDZ" evidence="20">
    <location>
        <begin position="1661"/>
        <end position="1742"/>
    </location>
</feature>
<evidence type="ECO:0000259" key="20">
    <source>
        <dbReference type="PROSITE" id="PS50106"/>
    </source>
</evidence>
<dbReference type="GO" id="GO:0014069">
    <property type="term" value="C:postsynaptic density"/>
    <property type="evidence" value="ECO:0007669"/>
    <property type="project" value="UniProtKB-SubCell"/>
</dbReference>
<sequence>MAWQLETTHGLEKSYLPSDPSMFHAPLELADPPWPVTSERRQRDDVRTCGLRGRQPITVRGLRAATATGRKTFLKTMLETIDTHRALQAVERLHAKVRERGDVANEEKLGLLKSVLQSPLFSQILNLQNSLHQMREPTSVTPSVSSVSEFSPYGSSSIATVQNESYALSQQNGSPLDSPQMSRRPVSPEINGKPDSEEFYQIIKQMAQGRLIETLNLIKPSIGSLGFSVVGLKSENRGELGIFVQEIQEGSVAHRDGRLKEADQILSINGQPLDQTITHHQAIAILQRAKDHVQLAVARGPLPQLVSPGISRSASDASTLSALSSPIHWQHVETIELVNDGSGLGFGIVGGKTTGVIVKTILPGGVADQHGRLRSGDHILKIGATDLAGMSSEQVAQVLRQCGNRVKLVIARGSVDNLSAGVSTTVQMPPSLPTLTEIQVNEGIIKYPDDDTFDVKLTKNAQGLGITIAGYVGDKSSEPSGIFVKSITKGSAVEHDGRIHVGDQIIAVDGTNLQGYTNQQAVEVLRHTGQSVQLTLIRRVRRQEFGIQSNEETAKPTENALQSAEDGKEISLNIEPLNATICMNVMQTATVGKSSQTDECDVDMENGEAKKNKWQRIMGGDYEIVVAQVSKFSESSGLGISLEASGSHHFLRSILPEGPVGRSGMLYSGDELLEVNDLSLLGQTHKDVVNILKELPISVTMVCCRPVQPPDSPFEGEDQCISENDIDLIEKDQDLSGATSTALWNIQDPILPLTHSLDNDLQGHIDFGTVGSSETDDFNMSMGDDSPCTEDLQGSPLAMWETDVQYIELEKGSLGLGFSILDYQDPIDPASTVIVIRSLVPGGVAEQDGRLLPGDRLMFVNDINLEHASLEEAVQALKGVTAGKVTIGVAKPLPLSPEEGYISTKDDSLFYTAQSYDEDVPTDAPLFHAELALVETSETDLTGDSAMESRFHLEDNSFQVSMLALHGSACNKDLSDELSMSTPQSASEATIGEDSFHSISELNAEKFNFHKQLPAEELWATSTPVLDFKMPSMDFYKQNHSQDEIGPVENSSYVSAELPKSLGIGMYEEQNECAASSWVKQKTDFVETTEEYPSSFLKVDGYSPGKQYLEKSEDCASKALIKNRLEKTISVTRGNCSLGMTVSASKDGLGMIVRSVINGGAISHDGRINVGDCILSINNESTANLTNAQARAMLRRHSLLGPDIRSSPAPADDQAPFYVISYVPCENFEEYKTCAGQQSELTAHDVSERPELPEREEGEGEESELENAAFSNWNNPRRVELWREPGKSLGISIVGGRGMGSRLSNGEVMRGIFIKHILEDSPAGKNGTLKTGDRIVEVDGTDLRDASHEQAVEAIRKAGNPVIFLVQSIINRPRPESLYCSPSASAFRGHPPTNPFSHHIVKKDTLPLQSTFGTKPLFRCTNPFAGPSQFSTNKDTMNPVRIAFRCSPTNPFAPTPFKASSNSDSDTEKPAFTSSVSAPSTFLPLSSDSTQMASSMTVEDTETEDEFGYSWRKISQRYGNLPGVLHMIELEKGKTGLGLSLAGNKDRSRMSVFIVGIDPKGAAGKDGRLQIADELLEINGQILYGRSHQNASSIIKCAPSKVKIIFLRNKDAVNQMAVCPVKMTEPGASGSPEFPSQEMEKETVLSQVPPVNIGSFKNVLQVELPKDQGGLGIAISEEDTLNGVVIKSLTDHGAAAKDRRIQVGDRILAVDDESVVGDPIDKVISLLKKAKNTVTLTICTDDRDVQQLLPISSTALTTNTVEKKNGQQQCSSQLNHSEPEQVRSASRSSTPATFPSDPATCPIIPGCETTIEISKGRTGLGLSIVGGADTLLGAIIIHEVYEEGAASKDGRLWAGDQILEVNGIDLRNATHDEAINVLRQTPQKVRLSVYRDEAQYKEEDMYDILIVELQKKPGKGLGLSIVGKRNDTGVFVSDIVKGGIAETDGRLMQGDQILTVNGEDVRNATQEAVAALLKCSLGTVKLEVGRIKAGPFHSERRTSQGSQVSDGSSNLTSFSFPASGPSQTDPLDSAPKKNESTEIQGLRTVEIKKGPSDSLGVSIAGGIGSPLGDVPIFIAMMHANGLVAQTQKLRVGDRIVSICGTSTEGMTNPQAVSLLKNATGAIELQVVAGGDVSVVTGQQQEHVGSSASFSGLTSSSILQDDLGPPQYSTITLERGPDGLGFSIVGGFGSPHGDLPIYVKTVFTKGAASEDGRLNRGDQIIAVNGQSLEGVTHEEAVAILKRTKGTVTLTVLS</sequence>
<accession>A0AAD1SBC6</accession>
<evidence type="ECO:0000256" key="5">
    <source>
        <dbReference type="ARBA" id="ARBA00022475"/>
    </source>
</evidence>
<dbReference type="CDD" id="cd06673">
    <property type="entry name" value="PDZ10_MUPP1-PDZ8_PATJ-like"/>
    <property type="match status" value="1"/>
</dbReference>
<dbReference type="FunFam" id="2.30.42.10:FF:000070">
    <property type="entry name" value="Multiple PDZ domain protein"/>
    <property type="match status" value="1"/>
</dbReference>
<comment type="subcellular location">
    <subcellularLocation>
        <location evidence="1">Apical cell membrane</location>
    </subcellularLocation>
    <subcellularLocation>
        <location evidence="3">Cell junction</location>
        <location evidence="3">Tight junction</location>
    </subcellularLocation>
    <subcellularLocation>
        <location evidence="2">Cell projection</location>
        <location evidence="2">Dendrite</location>
    </subcellularLocation>
    <subcellularLocation>
        <location evidence="15">Postsynaptic density</location>
    </subcellularLocation>
    <subcellularLocation>
        <location evidence="14">Synapse</location>
        <location evidence="14">Synaptosome</location>
    </subcellularLocation>
</comment>
<dbReference type="CDD" id="cd06670">
    <property type="entry name" value="PDZ6_MUPP1-like"/>
    <property type="match status" value="1"/>
</dbReference>
<dbReference type="PROSITE" id="PS50106">
    <property type="entry name" value="PDZ"/>
    <property type="match status" value="13"/>
</dbReference>
<evidence type="ECO:0000256" key="6">
    <source>
        <dbReference type="ARBA" id="ARBA00022481"/>
    </source>
</evidence>
<feature type="compositionally biased region" description="Polar residues" evidence="19">
    <location>
        <begin position="1454"/>
        <end position="1464"/>
    </location>
</feature>
<dbReference type="InterPro" id="IPR015132">
    <property type="entry name" value="L27_2"/>
</dbReference>
<dbReference type="CDD" id="cd06667">
    <property type="entry name" value="PDZ2_MUPP1-like"/>
    <property type="match status" value="1"/>
</dbReference>
<evidence type="ECO:0000256" key="7">
    <source>
        <dbReference type="ARBA" id="ARBA00022553"/>
    </source>
</evidence>
<dbReference type="CDD" id="cd06668">
    <property type="entry name" value="PDZ4_MUPP1-like"/>
    <property type="match status" value="1"/>
</dbReference>
<feature type="domain" description="PDZ" evidence="20">
    <location>
        <begin position="1810"/>
        <end position="1893"/>
    </location>
</feature>
<evidence type="ECO:0000256" key="9">
    <source>
        <dbReference type="ARBA" id="ARBA00022737"/>
    </source>
</evidence>
<dbReference type="SMART" id="SM00569">
    <property type="entry name" value="L27"/>
    <property type="match status" value="1"/>
</dbReference>
<feature type="compositionally biased region" description="Basic and acidic residues" evidence="19">
    <location>
        <begin position="1242"/>
        <end position="1255"/>
    </location>
</feature>
<keyword evidence="13" id="KW-0966">Cell projection</keyword>
<feature type="domain" description="PDZ" evidence="20">
    <location>
        <begin position="214"/>
        <end position="301"/>
    </location>
</feature>
<feature type="domain" description="L27" evidence="21">
    <location>
        <begin position="79"/>
        <end position="139"/>
    </location>
</feature>
<dbReference type="CDD" id="cd06672">
    <property type="entry name" value="PDZ8_MUPP1-PDZ7_PATJ-PDZ2_INAD-like"/>
    <property type="match status" value="1"/>
</dbReference>
<feature type="region of interest" description="Disordered" evidence="19">
    <location>
        <begin position="167"/>
        <end position="194"/>
    </location>
</feature>
<dbReference type="CDD" id="cd06791">
    <property type="entry name" value="PDZ3_MUPP1-like"/>
    <property type="match status" value="1"/>
</dbReference>
<evidence type="ECO:0000256" key="11">
    <source>
        <dbReference type="ARBA" id="ARBA00023018"/>
    </source>
</evidence>
<dbReference type="SUPFAM" id="SSF101288">
    <property type="entry name" value="L27 domain"/>
    <property type="match status" value="1"/>
</dbReference>
<keyword evidence="5" id="KW-1003">Cell membrane</keyword>
<feature type="region of interest" description="Disordered" evidence="19">
    <location>
        <begin position="1454"/>
        <end position="1476"/>
    </location>
</feature>
<keyword evidence="8" id="KW-0771">Synaptosome</keyword>
<keyword evidence="9" id="KW-0677">Repeat</keyword>
<feature type="domain" description="PDZ" evidence="20">
    <location>
        <begin position="1527"/>
        <end position="1610"/>
    </location>
</feature>
<dbReference type="CDD" id="cd10817">
    <property type="entry name" value="PDZ9_MUPP1-like"/>
    <property type="match status" value="1"/>
</dbReference>
<dbReference type="InterPro" id="IPR001478">
    <property type="entry name" value="PDZ"/>
</dbReference>
<dbReference type="InterPro" id="IPR004172">
    <property type="entry name" value="L27_dom"/>
</dbReference>
<evidence type="ECO:0000256" key="1">
    <source>
        <dbReference type="ARBA" id="ARBA00004221"/>
    </source>
</evidence>
<dbReference type="SMART" id="SM00228">
    <property type="entry name" value="PDZ"/>
    <property type="match status" value="13"/>
</dbReference>
<evidence type="ECO:0000313" key="23">
    <source>
        <dbReference type="Proteomes" id="UP001295444"/>
    </source>
</evidence>
<dbReference type="InterPro" id="IPR032078">
    <property type="entry name" value="MPDZ_u10"/>
</dbReference>
<dbReference type="CDD" id="cd06675">
    <property type="entry name" value="PDZ12_MUPP1-like"/>
    <property type="match status" value="1"/>
</dbReference>
<dbReference type="Pfam" id="PF16667">
    <property type="entry name" value="MPDZ_u10"/>
    <property type="match status" value="1"/>
</dbReference>
<dbReference type="EMBL" id="OW240916">
    <property type="protein sequence ID" value="CAH2293781.1"/>
    <property type="molecule type" value="Genomic_DNA"/>
</dbReference>
<dbReference type="FunFam" id="2.30.42.10:FF:000057">
    <property type="entry name" value="multiple PDZ domain protein isoform X1"/>
    <property type="match status" value="1"/>
</dbReference>
<evidence type="ECO:0000256" key="13">
    <source>
        <dbReference type="ARBA" id="ARBA00023273"/>
    </source>
</evidence>
<evidence type="ECO:0000256" key="19">
    <source>
        <dbReference type="SAM" id="MobiDB-lite"/>
    </source>
</evidence>
<feature type="region of interest" description="Disordered" evidence="19">
    <location>
        <begin position="1993"/>
        <end position="2044"/>
    </location>
</feature>
<dbReference type="GO" id="GO:0005923">
    <property type="term" value="C:bicellular tight junction"/>
    <property type="evidence" value="ECO:0007669"/>
    <property type="project" value="UniProtKB-SubCell"/>
</dbReference>
<evidence type="ECO:0000256" key="8">
    <source>
        <dbReference type="ARBA" id="ARBA00022599"/>
    </source>
</evidence>
<feature type="domain" description="PDZ" evidence="20">
    <location>
        <begin position="1128"/>
        <end position="1196"/>
    </location>
</feature>
<dbReference type="GO" id="GO:0016324">
    <property type="term" value="C:apical plasma membrane"/>
    <property type="evidence" value="ECO:0007669"/>
    <property type="project" value="UniProtKB-SubCell"/>
</dbReference>
<dbReference type="GO" id="GO:0030425">
    <property type="term" value="C:dendrite"/>
    <property type="evidence" value="ECO:0007669"/>
    <property type="project" value="UniProtKB-SubCell"/>
</dbReference>
<keyword evidence="11" id="KW-0770">Synapse</keyword>
<dbReference type="FunFam" id="2.30.42.10:FF:000072">
    <property type="entry name" value="multiple PDZ domain protein isoform X1"/>
    <property type="match status" value="1"/>
</dbReference>
<dbReference type="Pfam" id="PF09045">
    <property type="entry name" value="L27_2"/>
    <property type="match status" value="1"/>
</dbReference>
<evidence type="ECO:0000259" key="21">
    <source>
        <dbReference type="PROSITE" id="PS51022"/>
    </source>
</evidence>
<gene>
    <name evidence="22" type="ORF">PECUL_23A015721</name>
</gene>
<dbReference type="Pfam" id="PF00595">
    <property type="entry name" value="PDZ"/>
    <property type="match status" value="13"/>
</dbReference>
<dbReference type="FunFam" id="2.30.42.10:FF:000058">
    <property type="entry name" value="multiple PDZ domain protein isoform X1"/>
    <property type="match status" value="1"/>
</dbReference>
<dbReference type="FunFam" id="2.30.42.10:FF:000038">
    <property type="entry name" value="Multiple PDZ domain protein isoform X1"/>
    <property type="match status" value="1"/>
</dbReference>
<dbReference type="PANTHER" id="PTHR19964">
    <property type="entry name" value="MULTIPLE PDZ DOMAIN PROTEIN"/>
    <property type="match status" value="1"/>
</dbReference>
<dbReference type="FunFam" id="2.30.42.10:FF:000110">
    <property type="entry name" value="multiple PDZ domain protein isoform X2"/>
    <property type="match status" value="1"/>
</dbReference>
<dbReference type="PROSITE" id="PS51022">
    <property type="entry name" value="L27"/>
    <property type="match status" value="1"/>
</dbReference>
<comment type="function">
    <text evidence="16">Member of the NMDAR signaling complex that may play a role in control of AMPAR potentiation and synaptic plasticity in excitatory synapses. Promotes clustering of HT2RC at the cell surface.</text>
</comment>
<keyword evidence="4" id="KW-0796">Tight junction</keyword>
<proteinExistence type="predicted"/>
<dbReference type="PANTHER" id="PTHR19964:SF10">
    <property type="entry name" value="MULTIPLE PDZ DOMAIN PROTEIN"/>
    <property type="match status" value="1"/>
</dbReference>
<evidence type="ECO:0000256" key="4">
    <source>
        <dbReference type="ARBA" id="ARBA00022427"/>
    </source>
</evidence>
<dbReference type="CDD" id="cd06674">
    <property type="entry name" value="PDZ11_MUPP1-PDZ9_PATJ-like"/>
    <property type="match status" value="1"/>
</dbReference>
<protein>
    <recommendedName>
        <fullName evidence="17">Multiple PDZ domain protein</fullName>
    </recommendedName>
    <alternativeName>
        <fullName evidence="18">Multi-PDZ domain protein 1</fullName>
    </alternativeName>
</protein>
<evidence type="ECO:0000256" key="18">
    <source>
        <dbReference type="ARBA" id="ARBA00075678"/>
    </source>
</evidence>
<feature type="domain" description="PDZ" evidence="20">
    <location>
        <begin position="626"/>
        <end position="707"/>
    </location>
</feature>
<evidence type="ECO:0000256" key="2">
    <source>
        <dbReference type="ARBA" id="ARBA00004279"/>
    </source>
</evidence>
<feature type="domain" description="PDZ" evidence="20">
    <location>
        <begin position="454"/>
        <end position="540"/>
    </location>
</feature>
<dbReference type="CDD" id="cd06676">
    <property type="entry name" value="PDZ13_MUPP1-like"/>
    <property type="match status" value="1"/>
</dbReference>
<dbReference type="CDD" id="cd06671">
    <property type="entry name" value="PDZ7_MUPP1-PD6_PATJ-like"/>
    <property type="match status" value="1"/>
</dbReference>
<keyword evidence="23" id="KW-1185">Reference proteome</keyword>
<feature type="domain" description="PDZ" evidence="20">
    <location>
        <begin position="1906"/>
        <end position="1988"/>
    </location>
</feature>
<evidence type="ECO:0000256" key="12">
    <source>
        <dbReference type="ARBA" id="ARBA00023136"/>
    </source>
</evidence>
<dbReference type="CDD" id="cd06689">
    <property type="entry name" value="PDZ1_MUPP1-like"/>
    <property type="match status" value="1"/>
</dbReference>
<keyword evidence="6" id="KW-0488">Methylation</keyword>
<dbReference type="InterPro" id="IPR036034">
    <property type="entry name" value="PDZ_sf"/>
</dbReference>
<keyword evidence="12" id="KW-0472">Membrane</keyword>
<feature type="domain" description="PDZ" evidence="20">
    <location>
        <begin position="2044"/>
        <end position="2130"/>
    </location>
</feature>